<dbReference type="PANTHER" id="PTHR46151">
    <property type="entry name" value="NEP1-INTERACTING PROTEIN-LIKE 2"/>
    <property type="match status" value="1"/>
</dbReference>
<comment type="subcellular location">
    <subcellularLocation>
        <location evidence="1">Membrane</location>
    </subcellularLocation>
</comment>
<dbReference type="PROSITE" id="PS50089">
    <property type="entry name" value="ZF_RING_2"/>
    <property type="match status" value="1"/>
</dbReference>
<protein>
    <submittedName>
        <fullName evidence="9">Putative E3 ubiquitin-protein ligase ATL44</fullName>
    </submittedName>
</protein>
<comment type="caution">
    <text evidence="9">The sequence shown here is derived from an EMBL/GenBank/DDBJ whole genome shotgun (WGS) entry which is preliminary data.</text>
</comment>
<dbReference type="Gene3D" id="3.30.40.10">
    <property type="entry name" value="Zinc/RING finger domain, C3HC4 (zinc finger)"/>
    <property type="match status" value="1"/>
</dbReference>
<keyword evidence="5" id="KW-0472">Membrane</keyword>
<dbReference type="Pfam" id="PF13639">
    <property type="entry name" value="zf-RING_2"/>
    <property type="match status" value="1"/>
</dbReference>
<evidence type="ECO:0000256" key="6">
    <source>
        <dbReference type="PROSITE-ProRule" id="PRU00175"/>
    </source>
</evidence>
<dbReference type="GO" id="GO:0008270">
    <property type="term" value="F:zinc ion binding"/>
    <property type="evidence" value="ECO:0007669"/>
    <property type="project" value="UniProtKB-KW"/>
</dbReference>
<dbReference type="InterPro" id="IPR013083">
    <property type="entry name" value="Znf_RING/FYVE/PHD"/>
</dbReference>
<name>A0A438GIA2_VITVI</name>
<dbReference type="EMBL" id="QGNW01000426">
    <property type="protein sequence ID" value="RVW71940.1"/>
    <property type="molecule type" value="Genomic_DNA"/>
</dbReference>
<keyword evidence="3 6" id="KW-0863">Zinc-finger</keyword>
<reference evidence="9 10" key="1">
    <citation type="journal article" date="2018" name="PLoS Genet.">
        <title>Population sequencing reveals clonal diversity and ancestral inbreeding in the grapevine cultivar Chardonnay.</title>
        <authorList>
            <person name="Roach M.J."/>
            <person name="Johnson D.L."/>
            <person name="Bohlmann J."/>
            <person name="van Vuuren H.J."/>
            <person name="Jones S.J."/>
            <person name="Pretorius I.S."/>
            <person name="Schmidt S.A."/>
            <person name="Borneman A.R."/>
        </authorList>
    </citation>
    <scope>NUCLEOTIDE SEQUENCE [LARGE SCALE GENOMIC DNA]</scope>
    <source>
        <strain evidence="10">cv. Chardonnay</strain>
        <tissue evidence="9">Leaf</tissue>
    </source>
</reference>
<evidence type="ECO:0000313" key="9">
    <source>
        <dbReference type="EMBL" id="RVW71940.1"/>
    </source>
</evidence>
<accession>A0A438GIA2</accession>
<evidence type="ECO:0000256" key="5">
    <source>
        <dbReference type="ARBA" id="ARBA00023136"/>
    </source>
</evidence>
<feature type="domain" description="RING-type" evidence="8">
    <location>
        <begin position="66"/>
        <end position="108"/>
    </location>
</feature>
<evidence type="ECO:0000256" key="1">
    <source>
        <dbReference type="ARBA" id="ARBA00004370"/>
    </source>
</evidence>
<dbReference type="SUPFAM" id="SSF57850">
    <property type="entry name" value="RING/U-box"/>
    <property type="match status" value="1"/>
</dbReference>
<dbReference type="AlphaFoldDB" id="A0A438GIA2"/>
<dbReference type="PANTHER" id="PTHR46151:SF9">
    <property type="entry name" value="OS08G0550400 PROTEIN"/>
    <property type="match status" value="1"/>
</dbReference>
<evidence type="ECO:0000313" key="10">
    <source>
        <dbReference type="Proteomes" id="UP000288805"/>
    </source>
</evidence>
<keyword evidence="2" id="KW-0479">Metal-binding</keyword>
<evidence type="ECO:0000256" key="4">
    <source>
        <dbReference type="ARBA" id="ARBA00022833"/>
    </source>
</evidence>
<dbReference type="GO" id="GO:0016020">
    <property type="term" value="C:membrane"/>
    <property type="evidence" value="ECO:0007669"/>
    <property type="project" value="UniProtKB-SubCell"/>
</dbReference>
<dbReference type="InterPro" id="IPR001841">
    <property type="entry name" value="Znf_RING"/>
</dbReference>
<gene>
    <name evidence="9" type="primary">ATL44_1</name>
    <name evidence="9" type="ORF">CK203_052548</name>
</gene>
<sequence length="146" mass="16801">MSRRIHDPELGRSDSEEVEIETRVLVKRLFQTRFRLALEQLPPPTKNRSRRSSSSSSQGTSIDGGCPICLEDFEEGEACQVIPECNHIFHLPCIGGWLVKKQICPVRRRLLLPRRKACKFPIPLYWTVYSHVEIPYPVSARGEMQI</sequence>
<evidence type="ECO:0000256" key="7">
    <source>
        <dbReference type="SAM" id="MobiDB-lite"/>
    </source>
</evidence>
<proteinExistence type="predicted"/>
<dbReference type="SMART" id="SM00184">
    <property type="entry name" value="RING"/>
    <property type="match status" value="1"/>
</dbReference>
<evidence type="ECO:0000256" key="3">
    <source>
        <dbReference type="ARBA" id="ARBA00022771"/>
    </source>
</evidence>
<organism evidence="9 10">
    <name type="scientific">Vitis vinifera</name>
    <name type="common">Grape</name>
    <dbReference type="NCBI Taxonomy" id="29760"/>
    <lineage>
        <taxon>Eukaryota</taxon>
        <taxon>Viridiplantae</taxon>
        <taxon>Streptophyta</taxon>
        <taxon>Embryophyta</taxon>
        <taxon>Tracheophyta</taxon>
        <taxon>Spermatophyta</taxon>
        <taxon>Magnoliopsida</taxon>
        <taxon>eudicotyledons</taxon>
        <taxon>Gunneridae</taxon>
        <taxon>Pentapetalae</taxon>
        <taxon>rosids</taxon>
        <taxon>Vitales</taxon>
        <taxon>Vitaceae</taxon>
        <taxon>Viteae</taxon>
        <taxon>Vitis</taxon>
    </lineage>
</organism>
<evidence type="ECO:0000259" key="8">
    <source>
        <dbReference type="PROSITE" id="PS50089"/>
    </source>
</evidence>
<evidence type="ECO:0000256" key="2">
    <source>
        <dbReference type="ARBA" id="ARBA00022723"/>
    </source>
</evidence>
<feature type="region of interest" description="Disordered" evidence="7">
    <location>
        <begin position="40"/>
        <end position="63"/>
    </location>
</feature>
<dbReference type="Proteomes" id="UP000288805">
    <property type="component" value="Unassembled WGS sequence"/>
</dbReference>
<keyword evidence="4" id="KW-0862">Zinc</keyword>